<evidence type="ECO:0000256" key="1">
    <source>
        <dbReference type="SAM" id="MobiDB-lite"/>
    </source>
</evidence>
<dbReference type="Proteomes" id="UP000469558">
    <property type="component" value="Unassembled WGS sequence"/>
</dbReference>
<sequence>FVMVAISLITVTLFFFFRKIEANFRATPAVQHLSPRAEYQGGWPLALTGTASGSCPADASVSCSRNTINPSCCPSDQTCIFGYSQDANYCCPTSADCNTAVLNFPRCANTTWTMFKNYPAGFFCCEPGLIGVSPAVGLAGGICEPADQVVPTSLLATIIPQATVAASSKPANQTEAGGPTITNPVSSPTSSSSSDTGIASWPMKTKIGLGIAVGVAVLIVLVLAGVCSRRRSARVAYNGYAAQYDEYGNLVPAYNAGYEPYRRPDRNSEGNNVTVNVVQGDLQH</sequence>
<dbReference type="EMBL" id="QGMK01000128">
    <property type="protein sequence ID" value="TVY84017.1"/>
    <property type="molecule type" value="Genomic_DNA"/>
</dbReference>
<feature type="non-terminal residue" evidence="3">
    <location>
        <position position="1"/>
    </location>
</feature>
<keyword evidence="2" id="KW-0812">Transmembrane</keyword>
<evidence type="ECO:0000256" key="2">
    <source>
        <dbReference type="SAM" id="Phobius"/>
    </source>
</evidence>
<reference evidence="3 4" key="1">
    <citation type="submission" date="2018-05" db="EMBL/GenBank/DDBJ databases">
        <title>Genome sequencing and assembly of the regulated plant pathogen Lachnellula willkommii and related sister species for the development of diagnostic species identification markers.</title>
        <authorList>
            <person name="Giroux E."/>
            <person name="Bilodeau G."/>
        </authorList>
    </citation>
    <scope>NUCLEOTIDE SEQUENCE [LARGE SCALE GENOMIC DNA]</scope>
    <source>
        <strain evidence="3 4">CBS 268.59</strain>
    </source>
</reference>
<dbReference type="OrthoDB" id="4779287at2759"/>
<comment type="caution">
    <text evidence="3">The sequence shown here is derived from an EMBL/GenBank/DDBJ whole genome shotgun (WGS) entry which is preliminary data.</text>
</comment>
<gene>
    <name evidence="3" type="ORF">LSUE1_G002959</name>
</gene>
<name>A0A8T9CHM1_9HELO</name>
<dbReference type="AlphaFoldDB" id="A0A8T9CHM1"/>
<keyword evidence="2" id="KW-0472">Membrane</keyword>
<feature type="region of interest" description="Disordered" evidence="1">
    <location>
        <begin position="169"/>
        <end position="197"/>
    </location>
</feature>
<proteinExistence type="predicted"/>
<accession>A0A8T9CHM1</accession>
<feature type="transmembrane region" description="Helical" evidence="2">
    <location>
        <begin position="207"/>
        <end position="227"/>
    </location>
</feature>
<organism evidence="3 4">
    <name type="scientific">Lachnellula suecica</name>
    <dbReference type="NCBI Taxonomy" id="602035"/>
    <lineage>
        <taxon>Eukaryota</taxon>
        <taxon>Fungi</taxon>
        <taxon>Dikarya</taxon>
        <taxon>Ascomycota</taxon>
        <taxon>Pezizomycotina</taxon>
        <taxon>Leotiomycetes</taxon>
        <taxon>Helotiales</taxon>
        <taxon>Lachnaceae</taxon>
        <taxon>Lachnellula</taxon>
    </lineage>
</organism>
<keyword evidence="4" id="KW-1185">Reference proteome</keyword>
<keyword evidence="2" id="KW-1133">Transmembrane helix</keyword>
<feature type="compositionally biased region" description="Low complexity" evidence="1">
    <location>
        <begin position="179"/>
        <end position="194"/>
    </location>
</feature>
<evidence type="ECO:0000313" key="4">
    <source>
        <dbReference type="Proteomes" id="UP000469558"/>
    </source>
</evidence>
<protein>
    <submittedName>
        <fullName evidence="3">Uncharacterized protein</fullName>
    </submittedName>
</protein>
<evidence type="ECO:0000313" key="3">
    <source>
        <dbReference type="EMBL" id="TVY84017.1"/>
    </source>
</evidence>